<dbReference type="Pfam" id="PF13585">
    <property type="entry name" value="CHU_C"/>
    <property type="match status" value="1"/>
</dbReference>
<evidence type="ECO:0000313" key="4">
    <source>
        <dbReference type="EMBL" id="SDX18663.1"/>
    </source>
</evidence>
<name>A0A1H2ZMQ1_9FLAO</name>
<dbReference type="InterPro" id="IPR026341">
    <property type="entry name" value="T9SS_type_B"/>
</dbReference>
<dbReference type="Pfam" id="PF19081">
    <property type="entry name" value="Ig_7"/>
    <property type="match status" value="1"/>
</dbReference>
<comment type="caution">
    <text evidence="4">The sequence shown here is derived from an EMBL/GenBank/DDBJ whole genome shotgun (WGS) entry which is preliminary data.</text>
</comment>
<evidence type="ECO:0000256" key="2">
    <source>
        <dbReference type="SAM" id="SignalP"/>
    </source>
</evidence>
<feature type="signal peptide" evidence="2">
    <location>
        <begin position="1"/>
        <end position="26"/>
    </location>
</feature>
<sequence>MLKKLQKKISYLLMILILLSFVQAKAQTIIASAVAENDVHFAKQNFEVGKLTVSLALPAGTTGTVEVTLGNGIEYVPNSLVKENGTLTIAHNTSSPVTKPVFTLTGSGNIVFSIKRKVTKNASATLFSNQNTFKDTVKVTLSSGVSDQKEATYTPVIPVIVVTPSELAHDNASGTSVKTFTLKNTGEGGTKDIYFSVKYPTGITGVEIKGPDGSVLSPVGNVPTGIGNNTGVALYKITSTSPAGFKKDDTAVITEKYTVTGCQANREIKYEAYWGESKDILYDVRTGARSINVLTGTPNIVLDIDYNNSNFNWADGLTGNTIGTFTAQYINKGTGNATAYDLQMNITPYLTVKGFKNHKPANFRIVATDGTEIPISSMTPTGNQTVERNIPFKDLPELAATALVGKNIGLTDVDGDGFYDDLAKDAKLKIRFEMVKNQEITCLQDDGGTFSVSPHSNFTYIDACGVQKNPASQDLTNNTFRRLLTGISDNSKFPGSLLQGERTFGYLSFGQHTIISQHIKEGFGRVPTLGTRKLKYEIKLPPGVEMKNVKFLRSEGYGQNVVSTRNLPDVAKGQTFSYTTIDGNKGYVTFELLLTTPCISGTVPVEYKITYLDKNGDTATYSEIPLICKTIQVGTICPGTCAGNGPVMLKTKVERADNSYGWTDYTMNTRQTRANVSPIDRSRALHLDEVEFISEGEQGGVPTHNLYYHAQVKALATLIPKQITLKVGNNPIATLDASSAIVTQGTNSDGKFFRWNLSSALPAQGIAVGEKFSVVATYQVNNSNSNNSRDNVQDTQVGGASFFYMLADPNDTQLHSAGYHTHELHCGAKQTPAFYIAETYTLIGTNTYNIKGCEVTDIGANQAYLARRFGTAGTYYTNEFRPSHRIKTLKIIIPKSYNMVRPVDYSYLRDSSQWMENVLQIPITDFQVTDNGTYKTYTYTNPAKGSAGYLQPGNISVENVYGETIRTWLQATCESKVFASVAQATADQQLAKVEIDFEDFYYHYADKPTIPVVKNPYEEVLRYTDKPAINLLTQTPQSITANKREQHINFQITNTSLSDAPYGWVSVPDVVGINVLGLEEVNASGNTLRTFSAATGISGEKMFFLDSDGQSGTIAKGAVKYYRLKYEITNCTKTNITFDLYAGWNCNSNPTQGHIKTCHDKKVTYNVKIAKSLKQITPSTSNPGGGIGLGNISMCQKTKYEYTINSGDEGDIFDVKLVIIKQRGLTISDVEIEYPLGSGTKFSSITPVENNNKITYDLTSIFPGGSLPGSISESNVNKRNFKLIFMVKPDCEFTAGSSFDIDIDGNNLCGDPAEGDRSKAIIAGIQGVDVNKYKVNNSLTLESGGNANACASPSYATYKGKHIIVDTSLPIGTFSTGDKGLVVIRIPKGFEYIPNSFTVGDKSKTTFADPSLPTNPIAQVGDQETELSIKIPQGMKNADFFEYTIKIKQKDNTPATECSQEAKIKYYTTDKVDGVSCPGGPTNPCPTITIETTQHRGEVEIPVERAKVKIENVQLASVVENNKEKVTFTYTLKNESTTFAYTGDLKISLFLDTNNNQLIEQGTDTFLQDFTVPSLSLASAATVQKTHTVELDQNQVCRLLLSIRNDKNYCLCNNLAVITSAPTVLTDLVSDMTLCENEHKVLSYNTQAPTYENYTWEAVTPGALSYLSDSHVKEPVFRYTGASLTAQQTFIYKLTIKRTNGCEASQQVQVTVKPATATPSAPSTHTFCQGATIASLKDYIDNTVTGTIRVYADNTTTTALADNVALTATTYYYSAEESGRCESNRASFIVGIQNIATPTVAPARTECPTSISTLFDMATLVTPASGYTFKWYDAATGGTALAASPKVDRYVTAKTITTKYVSQEKDGCQSARVPVTYIVDDTQVPTLTINDIVLDCSATNFDTLVTNWLATAVATDTCGTPVITNNYVKPADLCGTGEITVIFTAKDGFNNQTQKTAKIRFVVAKDDDYTATPVKTSSSDQVVKNNGGTPYNILTNDKLYGNGATISNVTIVEVTPNTYVKIDTATGQVKVKANTPVGTYTVTYRICDRNTPAACSNTATVKVKVTPSIDAVDDGEKSVPATGGEVEVLGNDTLNGNPATKDNVIVSIDDPNGLPGLTINEGKIVVPNGSTPGTYTVRYKICDNANPGVCDTAVVKITVTGTPPPTIVANDDPDTSVAKGGEVDILSNDRLNGNPVVPTDVEITIPDNGGLTGLDPDPSTGKLKVPANATPGTYTVRYKICDKTTPGVCDTAVVKITVTGTPPPTIVANDDPDTSVAKGGEVDILSNDRLNGNPVVPTDVEITIPDNGGLTGLDPDPSTGKLKVPANATPGTYTVRYKICDKTNPGVCDTAVVKITVTGTPPPTIVANDDPDTSVAKGGEVDILSNDRLNGNPVVPTDVEITIPDNGGLTGLDPDPSTGKLKVPANATPGTYTVRYKICDKTNPGVCDTAVVKITVTGTPPPTIVANDDPDTSVAKGGEIDILSNDRLNGNPVVPTDVEITIPDNGGLTGLDPDPSTGKLKVPANATPGTYTVTYKICDNANPGVCDTAVVKITVTGTPPPTIVANDDPDTSVAKGGEIDILSNDRLNGNPVVPTDVEITIPDNGGLTGLDPDPSTGKLKVPANATPGTYTVTYKICDKVHLGVCDTATVKITVTSAKRTIKAIDDNFGKVPNTVDYTTTNTVFSTGVDTLEGVPGILSPETDVILHKGAVTRQDGTAVQAGTITMNDNGSITVKQGTPVGVYTYTYSICEKAVPTNCSEEAKATFEVVDNTILAKDDEFEIGTLGGLTPSILNNDIFAGKVGPTTNEVIIEKTSRADNEDPKLKMRFVDGRVDVEKGIAPGIHKYYYTISDKNDKTKNSSAVVTIRVVTFTAGDDEHELPNNNDTKQYIDKSKGIFANDEVDGKRPEPGKNVTFRSTPVKDKDGNEVPGIVINQEDGSITIAPNTPDGVYTYSYTICKKTAPNECKTAKGVLKLLPALVAGDDLDFKPVNVTKGAVNVGNILANDLYAGEKVLDHLDKVTVTLNGNDGSGAYIDEQGNLIVPQGAPVKEYEFTYDLCIKGHPGACKTAKVRVEVIKDKPLTIYNGVSADGDGHNDYFKIDGIEYYPKNNLKIFNRWGVLVYEKDGYSNEAPFDGHSNGRATISADSKLPQGTYYYILEYEDSDDQSHTEKGWLYLKY</sequence>
<evidence type="ECO:0000313" key="5">
    <source>
        <dbReference type="Proteomes" id="UP000182771"/>
    </source>
</evidence>
<feature type="region of interest" description="Disordered" evidence="1">
    <location>
        <begin position="2899"/>
        <end position="2928"/>
    </location>
</feature>
<dbReference type="EMBL" id="FNND01000011">
    <property type="protein sequence ID" value="SDX18663.1"/>
    <property type="molecule type" value="Genomic_DNA"/>
</dbReference>
<evidence type="ECO:0000259" key="3">
    <source>
        <dbReference type="Pfam" id="PF19081"/>
    </source>
</evidence>
<dbReference type="InterPro" id="IPR044023">
    <property type="entry name" value="Ig_7"/>
</dbReference>
<gene>
    <name evidence="4" type="ORF">SAMN05444420_11119</name>
</gene>
<reference evidence="4 5" key="1">
    <citation type="submission" date="2016-10" db="EMBL/GenBank/DDBJ databases">
        <authorList>
            <person name="Varghese N."/>
            <person name="Submissions S."/>
        </authorList>
    </citation>
    <scope>NUCLEOTIDE SEQUENCE [LARGE SCALE GENOMIC DNA]</scope>
    <source>
        <strain evidence="4 5">DSM 11449</strain>
    </source>
</reference>
<accession>A0A1H2ZMQ1</accession>
<organism evidence="4 5">
    <name type="scientific">Capnocytophaga granulosa</name>
    <dbReference type="NCBI Taxonomy" id="45242"/>
    <lineage>
        <taxon>Bacteria</taxon>
        <taxon>Pseudomonadati</taxon>
        <taxon>Bacteroidota</taxon>
        <taxon>Flavobacteriia</taxon>
        <taxon>Flavobacteriales</taxon>
        <taxon>Flavobacteriaceae</taxon>
        <taxon>Capnocytophaga</taxon>
    </lineage>
</organism>
<dbReference type="Proteomes" id="UP000182771">
    <property type="component" value="Unassembled WGS sequence"/>
</dbReference>
<feature type="chain" id="PRO_5028911899" evidence="2">
    <location>
        <begin position="27"/>
        <end position="3178"/>
    </location>
</feature>
<feature type="domain" description="Ig-like" evidence="3">
    <location>
        <begin position="1797"/>
        <end position="1879"/>
    </location>
</feature>
<keyword evidence="5" id="KW-1185">Reference proteome</keyword>
<protein>
    <submittedName>
        <fullName evidence="4">Gliding motility-associated C-terminal domain-containing protein</fullName>
    </submittedName>
</protein>
<proteinExistence type="predicted"/>
<dbReference type="NCBIfam" id="TIGR04131">
    <property type="entry name" value="Bac_Flav_CTERM"/>
    <property type="match status" value="1"/>
</dbReference>
<dbReference type="RefSeq" id="WP_074698900.1">
    <property type="nucleotide sequence ID" value="NZ_FNND01000011.1"/>
</dbReference>
<evidence type="ECO:0000256" key="1">
    <source>
        <dbReference type="SAM" id="MobiDB-lite"/>
    </source>
</evidence>
<keyword evidence="2" id="KW-0732">Signal</keyword>